<keyword evidence="4" id="KW-0507">mRNA processing</keyword>
<dbReference type="AlphaFoldDB" id="A0A7S3G780"/>
<keyword evidence="6" id="KW-0508">mRNA splicing</keyword>
<sequence>MDAVKAEIERKRKLAQEAKSSKKQKYFRRKDLEDVQGSKSKLDEEEKALKDEEAMESPPSLSSPSKRNTSDTGSDRTESSTISSPKASLPKKEVIAMLRRLGEPITMFGESDGRREERLRKCQSERDTDVFDEGADNYSASMRGKDKEDDKKGERSAIETEADLHRRDGSSDVHDICYVYLKRLMMGWEKDIDELPAEYKKKPDGRKEVGILKQTQSYINPLFKLLLKRSVPKDIMSHLEEMVGCMKERRYTDALDSYLRIAIGNAPWPMGVTMVGIHERAGREKLFANNMAHVLNDDRQLHYLHAVRRLLTVCQKKNPNPDPSKNIG</sequence>
<evidence type="ECO:0000256" key="7">
    <source>
        <dbReference type="ARBA" id="ARBA00023242"/>
    </source>
</evidence>
<dbReference type="Gene3D" id="1.20.940.10">
    <property type="entry name" value="Functional domain of the splicing factor Prp18"/>
    <property type="match status" value="1"/>
</dbReference>
<feature type="compositionally biased region" description="Basic and acidic residues" evidence="8">
    <location>
        <begin position="143"/>
        <end position="156"/>
    </location>
</feature>
<feature type="region of interest" description="Disordered" evidence="8">
    <location>
        <begin position="1"/>
        <end position="156"/>
    </location>
</feature>
<organism evidence="10">
    <name type="scientific">Palpitomonas bilix</name>
    <dbReference type="NCBI Taxonomy" id="652834"/>
    <lineage>
        <taxon>Eukaryota</taxon>
        <taxon>Eukaryota incertae sedis</taxon>
    </lineage>
</organism>
<dbReference type="GO" id="GO:0071021">
    <property type="term" value="C:U2-type post-spliceosomal complex"/>
    <property type="evidence" value="ECO:0007669"/>
    <property type="project" value="TreeGrafter"/>
</dbReference>
<dbReference type="SUPFAM" id="SSF158230">
    <property type="entry name" value="PRP4-like"/>
    <property type="match status" value="1"/>
</dbReference>
<comment type="similarity">
    <text evidence="2">Belongs to the PRP18 family.</text>
</comment>
<dbReference type="Gene3D" id="4.10.280.110">
    <property type="entry name" value="Pre-mRNA processing factor 4 domain"/>
    <property type="match status" value="1"/>
</dbReference>
<dbReference type="EMBL" id="HBIB01028197">
    <property type="protein sequence ID" value="CAE0256102.1"/>
    <property type="molecule type" value="Transcribed_RNA"/>
</dbReference>
<dbReference type="SUPFAM" id="SSF47938">
    <property type="entry name" value="Functional domain of the splicing factor Prp18"/>
    <property type="match status" value="1"/>
</dbReference>
<feature type="domain" description="Pre-mRNA processing factor 4 (PRP4)-like" evidence="9">
    <location>
        <begin position="89"/>
        <end position="141"/>
    </location>
</feature>
<dbReference type="InterPro" id="IPR039979">
    <property type="entry name" value="PRPF18"/>
</dbReference>
<accession>A0A7S3G780</accession>
<dbReference type="EMBL" id="HBIB01028195">
    <property type="protein sequence ID" value="CAE0256100.1"/>
    <property type="molecule type" value="Transcribed_RNA"/>
</dbReference>
<keyword evidence="7" id="KW-0539">Nucleus</keyword>
<feature type="compositionally biased region" description="Basic and acidic residues" evidence="8">
    <location>
        <begin position="111"/>
        <end position="129"/>
    </location>
</feature>
<reference evidence="10" key="1">
    <citation type="submission" date="2021-01" db="EMBL/GenBank/DDBJ databases">
        <authorList>
            <person name="Corre E."/>
            <person name="Pelletier E."/>
            <person name="Niang G."/>
            <person name="Scheremetjew M."/>
            <person name="Finn R."/>
            <person name="Kale V."/>
            <person name="Holt S."/>
            <person name="Cochrane G."/>
            <person name="Meng A."/>
            <person name="Brown T."/>
            <person name="Cohen L."/>
        </authorList>
    </citation>
    <scope>NUCLEOTIDE SEQUENCE</scope>
    <source>
        <strain evidence="10">NIES-2562</strain>
    </source>
</reference>
<evidence type="ECO:0000256" key="8">
    <source>
        <dbReference type="SAM" id="MobiDB-lite"/>
    </source>
</evidence>
<comment type="subcellular location">
    <subcellularLocation>
        <location evidence="1">Nucleus</location>
    </subcellularLocation>
</comment>
<name>A0A7S3G780_9EUKA</name>
<dbReference type="InterPro" id="IPR036285">
    <property type="entry name" value="PRP4-like_sf"/>
</dbReference>
<dbReference type="PANTHER" id="PTHR13007:SF19">
    <property type="entry name" value="PRE-MRNA-SPLICING FACTOR 18"/>
    <property type="match status" value="1"/>
</dbReference>
<proteinExistence type="inferred from homology"/>
<dbReference type="PANTHER" id="PTHR13007">
    <property type="entry name" value="PRE-MRNA SPLICING FACTOR-RELATED"/>
    <property type="match status" value="1"/>
</dbReference>
<dbReference type="InterPro" id="IPR004098">
    <property type="entry name" value="Prp18"/>
</dbReference>
<dbReference type="Pfam" id="PF08799">
    <property type="entry name" value="PRP4"/>
    <property type="match status" value="1"/>
</dbReference>
<dbReference type="Pfam" id="PF02840">
    <property type="entry name" value="Prp18"/>
    <property type="match status" value="1"/>
</dbReference>
<evidence type="ECO:0000256" key="5">
    <source>
        <dbReference type="ARBA" id="ARBA00022728"/>
    </source>
</evidence>
<dbReference type="InterPro" id="IPR014906">
    <property type="entry name" value="PRP4-like"/>
</dbReference>
<evidence type="ECO:0000313" key="11">
    <source>
        <dbReference type="EMBL" id="CAE0256102.1"/>
    </source>
</evidence>
<evidence type="ECO:0000256" key="6">
    <source>
        <dbReference type="ARBA" id="ARBA00023187"/>
    </source>
</evidence>
<dbReference type="GO" id="GO:0000350">
    <property type="term" value="P:generation of catalytic spliceosome for second transesterification step"/>
    <property type="evidence" value="ECO:0007669"/>
    <property type="project" value="TreeGrafter"/>
</dbReference>
<feature type="compositionally biased region" description="Polar residues" evidence="8">
    <location>
        <begin position="59"/>
        <end position="72"/>
    </location>
</feature>
<feature type="compositionally biased region" description="Basic and acidic residues" evidence="8">
    <location>
        <begin position="40"/>
        <end position="52"/>
    </location>
</feature>
<evidence type="ECO:0000313" key="10">
    <source>
        <dbReference type="EMBL" id="CAE0256100.1"/>
    </source>
</evidence>
<protein>
    <recommendedName>
        <fullName evidence="3">Pre-mRNA-splicing factor 18</fullName>
    </recommendedName>
</protein>
<evidence type="ECO:0000256" key="1">
    <source>
        <dbReference type="ARBA" id="ARBA00004123"/>
    </source>
</evidence>
<gene>
    <name evidence="10" type="ORF">PBIL07802_LOCUS18354</name>
    <name evidence="11" type="ORF">PBIL07802_LOCUS18356</name>
</gene>
<keyword evidence="5" id="KW-0747">Spliceosome</keyword>
<dbReference type="GO" id="GO:0005682">
    <property type="term" value="C:U5 snRNP"/>
    <property type="evidence" value="ECO:0007669"/>
    <property type="project" value="TreeGrafter"/>
</dbReference>
<dbReference type="GO" id="GO:0046540">
    <property type="term" value="C:U4/U6 x U5 tri-snRNP complex"/>
    <property type="evidence" value="ECO:0007669"/>
    <property type="project" value="TreeGrafter"/>
</dbReference>
<feature type="compositionally biased region" description="Basic and acidic residues" evidence="8">
    <location>
        <begin position="1"/>
        <end position="20"/>
    </location>
</feature>
<dbReference type="SMART" id="SM00500">
    <property type="entry name" value="SFM"/>
    <property type="match status" value="1"/>
</dbReference>
<evidence type="ECO:0000256" key="4">
    <source>
        <dbReference type="ARBA" id="ARBA00022664"/>
    </source>
</evidence>
<evidence type="ECO:0000259" key="9">
    <source>
        <dbReference type="SMART" id="SM00500"/>
    </source>
</evidence>
<evidence type="ECO:0000256" key="3">
    <source>
        <dbReference type="ARBA" id="ARBA00018242"/>
    </source>
</evidence>
<evidence type="ECO:0000256" key="2">
    <source>
        <dbReference type="ARBA" id="ARBA00008137"/>
    </source>
</evidence>